<gene>
    <name evidence="2" type="ORF">EYF80_021360</name>
</gene>
<dbReference type="AlphaFoldDB" id="A0A4Z2HRH5"/>
<dbReference type="EMBL" id="SRLO01000190">
    <property type="protein sequence ID" value="TNN68439.1"/>
    <property type="molecule type" value="Genomic_DNA"/>
</dbReference>
<feature type="compositionally biased region" description="Low complexity" evidence="1">
    <location>
        <begin position="24"/>
        <end position="35"/>
    </location>
</feature>
<keyword evidence="3" id="KW-1185">Reference proteome</keyword>
<feature type="region of interest" description="Disordered" evidence="1">
    <location>
        <begin position="105"/>
        <end position="125"/>
    </location>
</feature>
<protein>
    <submittedName>
        <fullName evidence="2">Uncharacterized protein</fullName>
    </submittedName>
</protein>
<feature type="compositionally biased region" description="Low complexity" evidence="1">
    <location>
        <begin position="43"/>
        <end position="52"/>
    </location>
</feature>
<sequence>MEPPAEPPTFTTRQIERRERLHSGDGSTSSSKGSTPILSLNISPSFSTSASSLPVRPRFDDGSTPTQLLPAPCIVSSLPQKYKPLLVPCPNQPCARPGESTGVYGDFGGEIARGARKPCRPDKPEDEINRRLCATM</sequence>
<proteinExistence type="predicted"/>
<dbReference type="Proteomes" id="UP000314294">
    <property type="component" value="Unassembled WGS sequence"/>
</dbReference>
<evidence type="ECO:0000256" key="1">
    <source>
        <dbReference type="SAM" id="MobiDB-lite"/>
    </source>
</evidence>
<feature type="compositionally biased region" description="Basic and acidic residues" evidence="1">
    <location>
        <begin position="14"/>
        <end position="23"/>
    </location>
</feature>
<comment type="caution">
    <text evidence="2">The sequence shown here is derived from an EMBL/GenBank/DDBJ whole genome shotgun (WGS) entry which is preliminary data.</text>
</comment>
<feature type="region of interest" description="Disordered" evidence="1">
    <location>
        <begin position="1"/>
        <end position="66"/>
    </location>
</feature>
<organism evidence="2 3">
    <name type="scientific">Liparis tanakae</name>
    <name type="common">Tanaka's snailfish</name>
    <dbReference type="NCBI Taxonomy" id="230148"/>
    <lineage>
        <taxon>Eukaryota</taxon>
        <taxon>Metazoa</taxon>
        <taxon>Chordata</taxon>
        <taxon>Craniata</taxon>
        <taxon>Vertebrata</taxon>
        <taxon>Euteleostomi</taxon>
        <taxon>Actinopterygii</taxon>
        <taxon>Neopterygii</taxon>
        <taxon>Teleostei</taxon>
        <taxon>Neoteleostei</taxon>
        <taxon>Acanthomorphata</taxon>
        <taxon>Eupercaria</taxon>
        <taxon>Perciformes</taxon>
        <taxon>Cottioidei</taxon>
        <taxon>Cottales</taxon>
        <taxon>Liparidae</taxon>
        <taxon>Liparis</taxon>
    </lineage>
</organism>
<evidence type="ECO:0000313" key="3">
    <source>
        <dbReference type="Proteomes" id="UP000314294"/>
    </source>
</evidence>
<name>A0A4Z2HRH5_9TELE</name>
<accession>A0A4Z2HRH5</accession>
<reference evidence="2 3" key="1">
    <citation type="submission" date="2019-03" db="EMBL/GenBank/DDBJ databases">
        <title>First draft genome of Liparis tanakae, snailfish: a comprehensive survey of snailfish specific genes.</title>
        <authorList>
            <person name="Kim W."/>
            <person name="Song I."/>
            <person name="Jeong J.-H."/>
            <person name="Kim D."/>
            <person name="Kim S."/>
            <person name="Ryu S."/>
            <person name="Song J.Y."/>
            <person name="Lee S.K."/>
        </authorList>
    </citation>
    <scope>NUCLEOTIDE SEQUENCE [LARGE SCALE GENOMIC DNA]</scope>
    <source>
        <tissue evidence="2">Muscle</tissue>
    </source>
</reference>
<evidence type="ECO:0000313" key="2">
    <source>
        <dbReference type="EMBL" id="TNN68439.1"/>
    </source>
</evidence>